<dbReference type="Proteomes" id="UP001634394">
    <property type="component" value="Unassembled WGS sequence"/>
</dbReference>
<organism evidence="1 2">
    <name type="scientific">Sinanodonta woodiana</name>
    <name type="common">Chinese pond mussel</name>
    <name type="synonym">Anodonta woodiana</name>
    <dbReference type="NCBI Taxonomy" id="1069815"/>
    <lineage>
        <taxon>Eukaryota</taxon>
        <taxon>Metazoa</taxon>
        <taxon>Spiralia</taxon>
        <taxon>Lophotrochozoa</taxon>
        <taxon>Mollusca</taxon>
        <taxon>Bivalvia</taxon>
        <taxon>Autobranchia</taxon>
        <taxon>Heteroconchia</taxon>
        <taxon>Palaeoheterodonta</taxon>
        <taxon>Unionida</taxon>
        <taxon>Unionoidea</taxon>
        <taxon>Unionidae</taxon>
        <taxon>Unioninae</taxon>
        <taxon>Sinanodonta</taxon>
    </lineage>
</organism>
<name>A0ABD3WPV4_SINWO</name>
<accession>A0ABD3WPV4</accession>
<dbReference type="AlphaFoldDB" id="A0ABD3WPV4"/>
<gene>
    <name evidence="1" type="ORF">ACJMK2_033319</name>
</gene>
<sequence>MNDFIFLSYVGRSTGSTSSQKSKGNANRMTILLDCIESCQSSQHFSRCDETQITKF</sequence>
<keyword evidence="2" id="KW-1185">Reference proteome</keyword>
<evidence type="ECO:0000313" key="2">
    <source>
        <dbReference type="Proteomes" id="UP001634394"/>
    </source>
</evidence>
<protein>
    <submittedName>
        <fullName evidence="1">Uncharacterized protein</fullName>
    </submittedName>
</protein>
<reference evidence="1 2" key="1">
    <citation type="submission" date="2024-11" db="EMBL/GenBank/DDBJ databases">
        <title>Chromosome-level genome assembly of the freshwater bivalve Anodonta woodiana.</title>
        <authorList>
            <person name="Chen X."/>
        </authorList>
    </citation>
    <scope>NUCLEOTIDE SEQUENCE [LARGE SCALE GENOMIC DNA]</scope>
    <source>
        <strain evidence="1">MN2024</strain>
        <tissue evidence="1">Gills</tissue>
    </source>
</reference>
<comment type="caution">
    <text evidence="1">The sequence shown here is derived from an EMBL/GenBank/DDBJ whole genome shotgun (WGS) entry which is preliminary data.</text>
</comment>
<dbReference type="EMBL" id="JBJQND010000005">
    <property type="protein sequence ID" value="KAL3875366.1"/>
    <property type="molecule type" value="Genomic_DNA"/>
</dbReference>
<evidence type="ECO:0000313" key="1">
    <source>
        <dbReference type="EMBL" id="KAL3875366.1"/>
    </source>
</evidence>
<proteinExistence type="predicted"/>